<organism evidence="18 19">
    <name type="scientific">Thamnocephalis sphaerospora</name>
    <dbReference type="NCBI Taxonomy" id="78915"/>
    <lineage>
        <taxon>Eukaryota</taxon>
        <taxon>Fungi</taxon>
        <taxon>Fungi incertae sedis</taxon>
        <taxon>Zoopagomycota</taxon>
        <taxon>Zoopagomycotina</taxon>
        <taxon>Zoopagomycetes</taxon>
        <taxon>Zoopagales</taxon>
        <taxon>Sigmoideomycetaceae</taxon>
        <taxon>Thamnocephalis</taxon>
    </lineage>
</organism>
<keyword evidence="7" id="KW-0648">Protein biosynthesis</keyword>
<sequence length="422" mass="47718">MSLRLSLVRAAAGIRLTAGLLGASYPRDDHTNITGAVLAKVGSDLHQQPNHPICIMATLMRDHFGPLYTYHDALSPVVSPAANFDSLGFEKDHPGRSLSDSYYINKDTMMRTHTSAHQVELLQKGHRNFLVVADVYRRDEIDSTHYPVFHQVEGVRVFDRGNVEAVDSSNLASGPPNASADNPRQACYTTVDSEAVEWHLKASLEGMVRSIFAAAQQAQGIATTQESELKMRWVDGYFPFTSPSYELEVWYEGKWMEVLGCGVIQQHILEQANLHNSVGWAFGIGLERLAMAFFRIPDIRLFWSQDPRFLGQFSAGKVTHFEPFSRYPSCTKDVSFWLPEAKDGEEGFHPNDLFELVRDVAGDLVEDVKLTDSFVHPKTKRESHCYRITYRSMDRNVTNEEINVLQDQVRQLAPERLDVQLR</sequence>
<dbReference type="SUPFAM" id="SSF55681">
    <property type="entry name" value="Class II aaRS and biotin synthetases"/>
    <property type="match status" value="1"/>
</dbReference>
<dbReference type="InterPro" id="IPR002319">
    <property type="entry name" value="Phenylalanyl-tRNA_Synthase"/>
</dbReference>
<evidence type="ECO:0000256" key="3">
    <source>
        <dbReference type="ARBA" id="ARBA00012814"/>
    </source>
</evidence>
<dbReference type="NCBIfam" id="TIGR00469">
    <property type="entry name" value="pheS_mito"/>
    <property type="match status" value="1"/>
</dbReference>
<name>A0A4P9XIS1_9FUNG</name>
<dbReference type="EMBL" id="KZ993078">
    <property type="protein sequence ID" value="RKP05612.1"/>
    <property type="molecule type" value="Genomic_DNA"/>
</dbReference>
<evidence type="ECO:0000259" key="17">
    <source>
        <dbReference type="PROSITE" id="PS51447"/>
    </source>
</evidence>
<dbReference type="OrthoDB" id="4457at2759"/>
<feature type="domain" description="FDX-ACB" evidence="17">
    <location>
        <begin position="325"/>
        <end position="422"/>
    </location>
</feature>
<evidence type="ECO:0000256" key="2">
    <source>
        <dbReference type="ARBA" id="ARBA00008226"/>
    </source>
</evidence>
<dbReference type="GO" id="GO:0006432">
    <property type="term" value="P:phenylalanyl-tRNA aminoacylation"/>
    <property type="evidence" value="ECO:0007669"/>
    <property type="project" value="InterPro"/>
</dbReference>
<evidence type="ECO:0000256" key="5">
    <source>
        <dbReference type="ARBA" id="ARBA00022741"/>
    </source>
</evidence>
<dbReference type="Pfam" id="PF01409">
    <property type="entry name" value="tRNA-synt_2d"/>
    <property type="match status" value="2"/>
</dbReference>
<evidence type="ECO:0000256" key="15">
    <source>
        <dbReference type="SAM" id="SignalP"/>
    </source>
</evidence>
<dbReference type="PANTHER" id="PTHR11538">
    <property type="entry name" value="PHENYLALANYL-TRNA SYNTHETASE"/>
    <property type="match status" value="1"/>
</dbReference>
<comment type="similarity">
    <text evidence="2">Belongs to the class-II aminoacyl-tRNA synthetase family.</text>
</comment>
<evidence type="ECO:0000256" key="10">
    <source>
        <dbReference type="ARBA" id="ARBA00023146"/>
    </source>
</evidence>
<evidence type="ECO:0000256" key="12">
    <source>
        <dbReference type="ARBA" id="ARBA00049255"/>
    </source>
</evidence>
<keyword evidence="15" id="KW-0732">Signal</keyword>
<dbReference type="Gene3D" id="3.30.70.380">
    <property type="entry name" value="Ferrodoxin-fold anticodon-binding domain"/>
    <property type="match status" value="1"/>
</dbReference>
<dbReference type="InterPro" id="IPR004530">
    <property type="entry name" value="Phe-tRNA-synth_IIc_mito"/>
</dbReference>
<dbReference type="InterPro" id="IPR005121">
    <property type="entry name" value="Fdx_antiC-bd"/>
</dbReference>
<gene>
    <name evidence="18" type="ORF">THASP1DRAFT_35315</name>
</gene>
<comment type="catalytic activity">
    <reaction evidence="12">
        <text>tRNA(Phe) + L-phenylalanine + ATP = L-phenylalanyl-tRNA(Phe) + AMP + diphosphate + H(+)</text>
        <dbReference type="Rhea" id="RHEA:19413"/>
        <dbReference type="Rhea" id="RHEA-COMP:9668"/>
        <dbReference type="Rhea" id="RHEA-COMP:9699"/>
        <dbReference type="ChEBI" id="CHEBI:15378"/>
        <dbReference type="ChEBI" id="CHEBI:30616"/>
        <dbReference type="ChEBI" id="CHEBI:33019"/>
        <dbReference type="ChEBI" id="CHEBI:58095"/>
        <dbReference type="ChEBI" id="CHEBI:78442"/>
        <dbReference type="ChEBI" id="CHEBI:78531"/>
        <dbReference type="ChEBI" id="CHEBI:456215"/>
        <dbReference type="EC" id="6.1.1.20"/>
    </reaction>
</comment>
<feature type="signal peptide" evidence="15">
    <location>
        <begin position="1"/>
        <end position="19"/>
    </location>
</feature>
<dbReference type="InterPro" id="IPR045864">
    <property type="entry name" value="aa-tRNA-synth_II/BPL/LPL"/>
</dbReference>
<dbReference type="Proteomes" id="UP000271241">
    <property type="component" value="Unassembled WGS sequence"/>
</dbReference>
<evidence type="ECO:0000256" key="7">
    <source>
        <dbReference type="ARBA" id="ARBA00022917"/>
    </source>
</evidence>
<dbReference type="PROSITE" id="PS50862">
    <property type="entry name" value="AA_TRNA_LIGASE_II"/>
    <property type="match status" value="1"/>
</dbReference>
<dbReference type="SMART" id="SM00896">
    <property type="entry name" value="FDX-ACB"/>
    <property type="match status" value="1"/>
</dbReference>
<dbReference type="Gene3D" id="3.30.930.10">
    <property type="entry name" value="Bira Bifunctional Protein, Domain 2"/>
    <property type="match status" value="1"/>
</dbReference>
<evidence type="ECO:0000259" key="16">
    <source>
        <dbReference type="PROSITE" id="PS50862"/>
    </source>
</evidence>
<feature type="domain" description="Aminoacyl-transfer RNA synthetases class-II family profile" evidence="16">
    <location>
        <begin position="59"/>
        <end position="307"/>
    </location>
</feature>
<dbReference type="InterPro" id="IPR036690">
    <property type="entry name" value="Fdx_antiC-bd_sf"/>
</dbReference>
<evidence type="ECO:0000256" key="8">
    <source>
        <dbReference type="ARBA" id="ARBA00022946"/>
    </source>
</evidence>
<keyword evidence="4" id="KW-0436">Ligase</keyword>
<dbReference type="Pfam" id="PF03147">
    <property type="entry name" value="FDX-ACB"/>
    <property type="match status" value="1"/>
</dbReference>
<dbReference type="InterPro" id="IPR006195">
    <property type="entry name" value="aa-tRNA-synth_II"/>
</dbReference>
<evidence type="ECO:0000256" key="4">
    <source>
        <dbReference type="ARBA" id="ARBA00022598"/>
    </source>
</evidence>
<accession>A0A4P9XIS1</accession>
<dbReference type="GO" id="GO:0005524">
    <property type="term" value="F:ATP binding"/>
    <property type="evidence" value="ECO:0007669"/>
    <property type="project" value="UniProtKB-KW"/>
</dbReference>
<evidence type="ECO:0000313" key="19">
    <source>
        <dbReference type="Proteomes" id="UP000271241"/>
    </source>
</evidence>
<dbReference type="AlphaFoldDB" id="A0A4P9XIS1"/>
<evidence type="ECO:0000256" key="13">
    <source>
        <dbReference type="ARBA" id="ARBA00057761"/>
    </source>
</evidence>
<dbReference type="FunFam" id="3.30.70.380:FF:000002">
    <property type="entry name" value="phenylalanine--tRNA ligase, mitochondrial"/>
    <property type="match status" value="1"/>
</dbReference>
<dbReference type="GO" id="GO:0000049">
    <property type="term" value="F:tRNA binding"/>
    <property type="evidence" value="ECO:0007669"/>
    <property type="project" value="InterPro"/>
</dbReference>
<dbReference type="FunFam" id="3.30.930.10:FF:000053">
    <property type="entry name" value="Phenylalanyl-tRNA synthetase mitochondrial"/>
    <property type="match status" value="1"/>
</dbReference>
<dbReference type="PANTHER" id="PTHR11538:SF41">
    <property type="entry name" value="PHENYLALANINE--TRNA LIGASE, MITOCHONDRIAL"/>
    <property type="match status" value="1"/>
</dbReference>
<dbReference type="EC" id="6.1.1.20" evidence="3"/>
<comment type="subcellular location">
    <subcellularLocation>
        <location evidence="1">Mitochondrion matrix</location>
    </subcellularLocation>
</comment>
<dbReference type="CDD" id="cd00496">
    <property type="entry name" value="PheRS_alpha_core"/>
    <property type="match status" value="1"/>
</dbReference>
<comment type="function">
    <text evidence="13">Is responsible for the charging of tRNA(Phe) with phenylalanine in mitochondrial translation.</text>
</comment>
<proteinExistence type="inferred from homology"/>
<evidence type="ECO:0000256" key="9">
    <source>
        <dbReference type="ARBA" id="ARBA00023128"/>
    </source>
</evidence>
<dbReference type="SUPFAM" id="SSF54991">
    <property type="entry name" value="Anticodon-binding domain of PheRS"/>
    <property type="match status" value="1"/>
</dbReference>
<reference evidence="19" key="1">
    <citation type="journal article" date="2018" name="Nat. Microbiol.">
        <title>Leveraging single-cell genomics to expand the fungal tree of life.</title>
        <authorList>
            <person name="Ahrendt S.R."/>
            <person name="Quandt C.A."/>
            <person name="Ciobanu D."/>
            <person name="Clum A."/>
            <person name="Salamov A."/>
            <person name="Andreopoulos B."/>
            <person name="Cheng J.F."/>
            <person name="Woyke T."/>
            <person name="Pelin A."/>
            <person name="Henrissat B."/>
            <person name="Reynolds N.K."/>
            <person name="Benny G.L."/>
            <person name="Smith M.E."/>
            <person name="James T.Y."/>
            <person name="Grigoriev I.V."/>
        </authorList>
    </citation>
    <scope>NUCLEOTIDE SEQUENCE [LARGE SCALE GENOMIC DNA]</scope>
    <source>
        <strain evidence="19">RSA 1356</strain>
    </source>
</reference>
<evidence type="ECO:0000256" key="14">
    <source>
        <dbReference type="ARBA" id="ARBA00073229"/>
    </source>
</evidence>
<keyword evidence="19" id="KW-1185">Reference proteome</keyword>
<feature type="chain" id="PRO_5020580856" description="Phenylalanine--tRNA ligase, mitochondrial" evidence="15">
    <location>
        <begin position="20"/>
        <end position="422"/>
    </location>
</feature>
<evidence type="ECO:0000313" key="18">
    <source>
        <dbReference type="EMBL" id="RKP05612.1"/>
    </source>
</evidence>
<dbReference type="PROSITE" id="PS51447">
    <property type="entry name" value="FDX_ACB"/>
    <property type="match status" value="1"/>
</dbReference>
<keyword evidence="9" id="KW-0496">Mitochondrion</keyword>
<dbReference type="GO" id="GO:0004826">
    <property type="term" value="F:phenylalanine-tRNA ligase activity"/>
    <property type="evidence" value="ECO:0007669"/>
    <property type="project" value="UniProtKB-EC"/>
</dbReference>
<evidence type="ECO:0000256" key="6">
    <source>
        <dbReference type="ARBA" id="ARBA00022840"/>
    </source>
</evidence>
<keyword evidence="5" id="KW-0547">Nucleotide-binding</keyword>
<evidence type="ECO:0000256" key="1">
    <source>
        <dbReference type="ARBA" id="ARBA00004305"/>
    </source>
</evidence>
<keyword evidence="6" id="KW-0067">ATP-binding</keyword>
<evidence type="ECO:0000256" key="11">
    <source>
        <dbReference type="ARBA" id="ARBA00031194"/>
    </source>
</evidence>
<keyword evidence="8" id="KW-0809">Transit peptide</keyword>
<dbReference type="STRING" id="78915.A0A4P9XIS1"/>
<keyword evidence="10 18" id="KW-0030">Aminoacyl-tRNA synthetase</keyword>
<protein>
    <recommendedName>
        <fullName evidence="14">Phenylalanine--tRNA ligase, mitochondrial</fullName>
        <ecNumber evidence="3">6.1.1.20</ecNumber>
    </recommendedName>
    <alternativeName>
        <fullName evidence="11">Phenylalanyl-tRNA synthetase</fullName>
    </alternativeName>
</protein>
<dbReference type="GO" id="GO:0005759">
    <property type="term" value="C:mitochondrial matrix"/>
    <property type="evidence" value="ECO:0007669"/>
    <property type="project" value="UniProtKB-SubCell"/>
</dbReference>